<protein>
    <submittedName>
        <fullName evidence="13">Cytochrome ubiquinol oxidase subunit I</fullName>
    </submittedName>
</protein>
<accession>A0A8J3LDA4</accession>
<gene>
    <name evidence="13" type="primary">cydA_2</name>
    <name evidence="13" type="ORF">Cme02nite_72850</name>
</gene>
<keyword evidence="7 12" id="KW-0479">Metal-binding</keyword>
<dbReference type="AlphaFoldDB" id="A0A8J3LDA4"/>
<sequence length="472" mass="51775">MDATELARWQFGITTVYHFLFVPITIGLSFLVAGLQTAWSRTGNEKWLKLTKFYGKLLLINFAMGVVTGLVQEFQFGMNWSVYSRFVGDIFGAPLALEALLAFFLESTFLGLWIFGWDKLPKRIHLACIWIVAVGTVLSAAFILAANSWMQNPVGFRINPERGRAELTDFGAVLTNKVALITLPHTVTGAFLTAGALMAAVAMWHLVRRPGRDTEAFRSAVKLGSWTSLVAMALLFITGDIQGKIMTEVQPMKMAAAEALYTTEQPAPFSLFTIGTLDGSRPVWSLDVPRLLSFLATGTFDGRVQGINDLQAEYAARFGPGEYKPNIPVTYWSFRLMIGLGVLAALLALWSLWSIRKGRSPAPGRRSTRFLMWGMIALPLLPLAANSFGWIFTEMGRQPWIVFSQMKTAIAASPSASSGDVITSLVVYTLLYGALAVVEVGLLVHYARAGLPDVAPPPETASDEDRPLAFAY</sequence>
<feature type="transmembrane region" description="Helical" evidence="12">
    <location>
        <begin position="53"/>
        <end position="71"/>
    </location>
</feature>
<comment type="similarity">
    <text evidence="2 12">Belongs to the cytochrome ubiquinol oxidase subunit 1 family.</text>
</comment>
<evidence type="ECO:0000256" key="9">
    <source>
        <dbReference type="ARBA" id="ARBA00022989"/>
    </source>
</evidence>
<dbReference type="GO" id="GO:0019646">
    <property type="term" value="P:aerobic electron transport chain"/>
    <property type="evidence" value="ECO:0007669"/>
    <property type="project" value="InterPro"/>
</dbReference>
<dbReference type="PIRSF" id="PIRSF006446">
    <property type="entry name" value="Cyt_quinol_oxidase_1"/>
    <property type="match status" value="1"/>
</dbReference>
<feature type="transmembrane region" description="Helical" evidence="12">
    <location>
        <begin position="127"/>
        <end position="150"/>
    </location>
</feature>
<evidence type="ECO:0000313" key="14">
    <source>
        <dbReference type="Proteomes" id="UP000660339"/>
    </source>
</evidence>
<organism evidence="13 14">
    <name type="scientific">Catellatospora methionotrophica</name>
    <dbReference type="NCBI Taxonomy" id="121620"/>
    <lineage>
        <taxon>Bacteria</taxon>
        <taxon>Bacillati</taxon>
        <taxon>Actinomycetota</taxon>
        <taxon>Actinomycetes</taxon>
        <taxon>Micromonosporales</taxon>
        <taxon>Micromonosporaceae</taxon>
        <taxon>Catellatospora</taxon>
    </lineage>
</organism>
<feature type="transmembrane region" description="Helical" evidence="12">
    <location>
        <begin position="332"/>
        <end position="350"/>
    </location>
</feature>
<keyword evidence="8 12" id="KW-0249">Electron transport</keyword>
<keyword evidence="11 12" id="KW-0472">Membrane</keyword>
<feature type="transmembrane region" description="Helical" evidence="12">
    <location>
        <begin position="91"/>
        <end position="115"/>
    </location>
</feature>
<feature type="transmembrane region" description="Helical" evidence="12">
    <location>
        <begin position="370"/>
        <end position="392"/>
    </location>
</feature>
<proteinExistence type="inferred from homology"/>
<evidence type="ECO:0000256" key="12">
    <source>
        <dbReference type="PIRNR" id="PIRNR006446"/>
    </source>
</evidence>
<evidence type="ECO:0000256" key="2">
    <source>
        <dbReference type="ARBA" id="ARBA00009819"/>
    </source>
</evidence>
<keyword evidence="6 12" id="KW-0812">Transmembrane</keyword>
<evidence type="ECO:0000256" key="7">
    <source>
        <dbReference type="ARBA" id="ARBA00022723"/>
    </source>
</evidence>
<evidence type="ECO:0000256" key="10">
    <source>
        <dbReference type="ARBA" id="ARBA00023004"/>
    </source>
</evidence>
<dbReference type="GO" id="GO:0016682">
    <property type="term" value="F:oxidoreductase activity, acting on diphenols and related substances as donors, oxygen as acceptor"/>
    <property type="evidence" value="ECO:0007669"/>
    <property type="project" value="TreeGrafter"/>
</dbReference>
<name>A0A8J3LDA4_9ACTN</name>
<feature type="transmembrane region" description="Helical" evidence="12">
    <location>
        <begin position="15"/>
        <end position="33"/>
    </location>
</feature>
<dbReference type="Pfam" id="PF01654">
    <property type="entry name" value="Cyt_bd_oxida_I"/>
    <property type="match status" value="1"/>
</dbReference>
<feature type="transmembrane region" description="Helical" evidence="12">
    <location>
        <begin position="187"/>
        <end position="207"/>
    </location>
</feature>
<evidence type="ECO:0000256" key="3">
    <source>
        <dbReference type="ARBA" id="ARBA00022448"/>
    </source>
</evidence>
<evidence type="ECO:0000256" key="11">
    <source>
        <dbReference type="ARBA" id="ARBA00023136"/>
    </source>
</evidence>
<keyword evidence="9 12" id="KW-1133">Transmembrane helix</keyword>
<evidence type="ECO:0000313" key="13">
    <source>
        <dbReference type="EMBL" id="GIG18953.1"/>
    </source>
</evidence>
<keyword evidence="5 12" id="KW-0349">Heme</keyword>
<evidence type="ECO:0000256" key="8">
    <source>
        <dbReference type="ARBA" id="ARBA00022982"/>
    </source>
</evidence>
<evidence type="ECO:0000256" key="4">
    <source>
        <dbReference type="ARBA" id="ARBA00022475"/>
    </source>
</evidence>
<keyword evidence="14" id="KW-1185">Reference proteome</keyword>
<dbReference type="GO" id="GO:0046872">
    <property type="term" value="F:metal ion binding"/>
    <property type="evidence" value="ECO:0007669"/>
    <property type="project" value="UniProtKB-UniRule"/>
</dbReference>
<comment type="caution">
    <text evidence="13">The sequence shown here is derived from an EMBL/GenBank/DDBJ whole genome shotgun (WGS) entry which is preliminary data.</text>
</comment>
<reference evidence="13" key="1">
    <citation type="submission" date="2021-01" db="EMBL/GenBank/DDBJ databases">
        <title>Whole genome shotgun sequence of Catellatospora methionotrophica NBRC 14553.</title>
        <authorList>
            <person name="Komaki H."/>
            <person name="Tamura T."/>
        </authorList>
    </citation>
    <scope>NUCLEOTIDE SEQUENCE</scope>
    <source>
        <strain evidence="13">NBRC 14553</strain>
    </source>
</reference>
<keyword evidence="4 12" id="KW-1003">Cell membrane</keyword>
<feature type="transmembrane region" description="Helical" evidence="12">
    <location>
        <begin position="219"/>
        <end position="237"/>
    </location>
</feature>
<dbReference type="Proteomes" id="UP000660339">
    <property type="component" value="Unassembled WGS sequence"/>
</dbReference>
<dbReference type="GO" id="GO:0005886">
    <property type="term" value="C:plasma membrane"/>
    <property type="evidence" value="ECO:0007669"/>
    <property type="project" value="UniProtKB-SubCell"/>
</dbReference>
<evidence type="ECO:0000256" key="1">
    <source>
        <dbReference type="ARBA" id="ARBA00004651"/>
    </source>
</evidence>
<dbReference type="PANTHER" id="PTHR30365:SF15">
    <property type="entry name" value="CYTOCHROME BD UBIQUINOL OXIDASE SUBUNIT 1"/>
    <property type="match status" value="1"/>
</dbReference>
<dbReference type="GO" id="GO:0070069">
    <property type="term" value="C:cytochrome complex"/>
    <property type="evidence" value="ECO:0007669"/>
    <property type="project" value="UniProtKB-UniRule"/>
</dbReference>
<evidence type="ECO:0000256" key="5">
    <source>
        <dbReference type="ARBA" id="ARBA00022617"/>
    </source>
</evidence>
<dbReference type="GO" id="GO:0009055">
    <property type="term" value="F:electron transfer activity"/>
    <property type="evidence" value="ECO:0007669"/>
    <property type="project" value="UniProtKB-UniRule"/>
</dbReference>
<feature type="transmembrane region" description="Helical" evidence="12">
    <location>
        <begin position="425"/>
        <end position="444"/>
    </location>
</feature>
<evidence type="ECO:0000256" key="6">
    <source>
        <dbReference type="ARBA" id="ARBA00022692"/>
    </source>
</evidence>
<comment type="subcellular location">
    <subcellularLocation>
        <location evidence="1">Cell membrane</location>
        <topology evidence="1">Multi-pass membrane protein</topology>
    </subcellularLocation>
</comment>
<dbReference type="InterPro" id="IPR002585">
    <property type="entry name" value="Cyt-d_ubiquinol_oxidase_su_1"/>
</dbReference>
<dbReference type="GO" id="GO:0020037">
    <property type="term" value="F:heme binding"/>
    <property type="evidence" value="ECO:0007669"/>
    <property type="project" value="TreeGrafter"/>
</dbReference>
<keyword evidence="10 12" id="KW-0408">Iron</keyword>
<keyword evidence="3 12" id="KW-0813">Transport</keyword>
<dbReference type="PANTHER" id="PTHR30365">
    <property type="entry name" value="CYTOCHROME D UBIQUINOL OXIDASE"/>
    <property type="match status" value="1"/>
</dbReference>
<dbReference type="RefSeq" id="WP_166388880.1">
    <property type="nucleotide sequence ID" value="NZ_BAAATT010000020.1"/>
</dbReference>
<dbReference type="EMBL" id="BONJ01000045">
    <property type="protein sequence ID" value="GIG18953.1"/>
    <property type="molecule type" value="Genomic_DNA"/>
</dbReference>